<gene>
    <name evidence="1" type="ORF">DAEQUDRAFT_413095</name>
</gene>
<reference evidence="1 2" key="1">
    <citation type="journal article" date="2016" name="Mol. Biol. Evol.">
        <title>Comparative Genomics of Early-Diverging Mushroom-Forming Fungi Provides Insights into the Origins of Lignocellulose Decay Capabilities.</title>
        <authorList>
            <person name="Nagy L.G."/>
            <person name="Riley R."/>
            <person name="Tritt A."/>
            <person name="Adam C."/>
            <person name="Daum C."/>
            <person name="Floudas D."/>
            <person name="Sun H."/>
            <person name="Yadav J.S."/>
            <person name="Pangilinan J."/>
            <person name="Larsson K.H."/>
            <person name="Matsuura K."/>
            <person name="Barry K."/>
            <person name="Labutti K."/>
            <person name="Kuo R."/>
            <person name="Ohm R.A."/>
            <person name="Bhattacharya S.S."/>
            <person name="Shirouzu T."/>
            <person name="Yoshinaga Y."/>
            <person name="Martin F.M."/>
            <person name="Grigoriev I.V."/>
            <person name="Hibbett D.S."/>
        </authorList>
    </citation>
    <scope>NUCLEOTIDE SEQUENCE [LARGE SCALE GENOMIC DNA]</scope>
    <source>
        <strain evidence="1 2">L-15889</strain>
    </source>
</reference>
<evidence type="ECO:0000313" key="2">
    <source>
        <dbReference type="Proteomes" id="UP000076727"/>
    </source>
</evidence>
<proteinExistence type="predicted"/>
<evidence type="ECO:0008006" key="3">
    <source>
        <dbReference type="Google" id="ProtNLM"/>
    </source>
</evidence>
<dbReference type="EMBL" id="KV429080">
    <property type="protein sequence ID" value="KZT67132.1"/>
    <property type="molecule type" value="Genomic_DNA"/>
</dbReference>
<dbReference type="Proteomes" id="UP000076727">
    <property type="component" value="Unassembled WGS sequence"/>
</dbReference>
<dbReference type="AlphaFoldDB" id="A0A165NM21"/>
<accession>A0A165NM21</accession>
<dbReference type="STRING" id="1314783.A0A165NM21"/>
<dbReference type="OrthoDB" id="2785713at2759"/>
<keyword evidence="2" id="KW-1185">Reference proteome</keyword>
<organism evidence="1 2">
    <name type="scientific">Daedalea quercina L-15889</name>
    <dbReference type="NCBI Taxonomy" id="1314783"/>
    <lineage>
        <taxon>Eukaryota</taxon>
        <taxon>Fungi</taxon>
        <taxon>Dikarya</taxon>
        <taxon>Basidiomycota</taxon>
        <taxon>Agaricomycotina</taxon>
        <taxon>Agaricomycetes</taxon>
        <taxon>Polyporales</taxon>
        <taxon>Fomitopsis</taxon>
    </lineage>
</organism>
<sequence>MWHAVHLSSDLWPFPKLPSNFYVGCRARSMASQKIGIASSTIGLRSHSPLSSSLVLTSERWRSWTLRVLSLMKNRPRHLECHIDEYDDGDVDDDPRYGPLRPGEDRFMENFTTSLITLKMRGPIGVINKLEPNTVWSSVDMLELHSEFLSFFDLTPLSNAFSNVRHIELSDQSIPKDADHWPNLDFASVDAPMPLRRQLRHLHFRQLHTIDSDIAPAVHEFLRLASPVVLGCSALEKILHCVAATAPSVGFLQFFSWRSAGDRHMLDLWQLLPGITDPITEIIATSCH</sequence>
<evidence type="ECO:0000313" key="1">
    <source>
        <dbReference type="EMBL" id="KZT67132.1"/>
    </source>
</evidence>
<protein>
    <recommendedName>
        <fullName evidence="3">F-box domain-containing protein</fullName>
    </recommendedName>
</protein>
<name>A0A165NM21_9APHY</name>